<dbReference type="Gene3D" id="3.30.9.10">
    <property type="entry name" value="D-Amino Acid Oxidase, subunit A, domain 2"/>
    <property type="match status" value="1"/>
</dbReference>
<keyword evidence="3" id="KW-0285">Flavoprotein</keyword>
<dbReference type="Gene3D" id="3.50.50.60">
    <property type="entry name" value="FAD/NAD(P)-binding domain"/>
    <property type="match status" value="1"/>
</dbReference>
<comment type="caution">
    <text evidence="8">The sequence shown here is derived from an EMBL/GenBank/DDBJ whole genome shotgun (WGS) entry which is preliminary data.</text>
</comment>
<accession>A0A2H9TB24</accession>
<feature type="domain" description="Alpha-glycerophosphate oxidase C-terminal" evidence="7">
    <location>
        <begin position="386"/>
        <end position="490"/>
    </location>
</feature>
<organism evidence="8">
    <name type="scientific">invertebrate metagenome</name>
    <dbReference type="NCBI Taxonomy" id="1711999"/>
    <lineage>
        <taxon>unclassified sequences</taxon>
        <taxon>metagenomes</taxon>
        <taxon>organismal metagenomes</taxon>
    </lineage>
</organism>
<dbReference type="GO" id="GO:0004368">
    <property type="term" value="F:glycerol-3-phosphate dehydrogenase (quinone) activity"/>
    <property type="evidence" value="ECO:0007669"/>
    <property type="project" value="UniProtKB-EC"/>
</dbReference>
<evidence type="ECO:0000256" key="3">
    <source>
        <dbReference type="ARBA" id="ARBA00022630"/>
    </source>
</evidence>
<evidence type="ECO:0000256" key="1">
    <source>
        <dbReference type="ARBA" id="ARBA00001974"/>
    </source>
</evidence>
<reference evidence="8" key="1">
    <citation type="journal article" date="2017" name="Appl. Environ. Microbiol.">
        <title>Molecular characterization of an Endozoicomonas-like organism causing infection in king scallop Pecten maximus L.</title>
        <authorList>
            <person name="Cano I."/>
            <person name="van Aerle R."/>
            <person name="Ross S."/>
            <person name="Verner-Jeffreys D.W."/>
            <person name="Paley R.K."/>
            <person name="Rimmer G."/>
            <person name="Ryder D."/>
            <person name="Hooper P."/>
            <person name="Stone D."/>
            <person name="Feist S.W."/>
        </authorList>
    </citation>
    <scope>NUCLEOTIDE SEQUENCE</scope>
</reference>
<evidence type="ECO:0000313" key="8">
    <source>
        <dbReference type="EMBL" id="PJE80441.1"/>
    </source>
</evidence>
<dbReference type="EMBL" id="NSIT01000017">
    <property type="protein sequence ID" value="PJE80441.1"/>
    <property type="molecule type" value="Genomic_DNA"/>
</dbReference>
<evidence type="ECO:0000256" key="2">
    <source>
        <dbReference type="ARBA" id="ARBA00007330"/>
    </source>
</evidence>
<dbReference type="InterPro" id="IPR031656">
    <property type="entry name" value="DAO_C"/>
</dbReference>
<sequence>METNIMHRDSFDLFVIGGGINGVGIAADAAGRGLKTGLCEQGDLGGGTSSNSTKLIHGGLRYLEHYEFRMVKEALAERDVLSKIAPHITWPMRFCLPHRPGLRPAWMVRAGLFLYDHLNLKDALPGSHGVCLGHSSPLQDKFTRGFEYSDVWVDDARLVVLNALQAKKYGASIHVQSRAVNAVREKQGWRITIHHQADNSTEEVTAKVLVNAAGPWVASVYDHCLKRSPPRKIRLVKGSHIIVHRFHDDLRSYILQHDDKRIVFVIPYLKDYSLIGTTDIAFMGDPYQAKCSGKETDYLCHAVNQHFKQRISPEKVIHSYSGVRPLMEDESAALQKISRDYTITREGQGNTPPLLSVFGGKLTTYRKLSEQVVDKVSDIFPTMGESITKKALLPGGDGVASVAEWENRLLSEYPWLPEMMARRFGHCYGSLVRHFLQGKQSVDSLGHNFGHGLTQSEVDYLVKHEWAQNADDILWRRTKLGLMFSDEEVKLLVDYLVGLKAHKE</sequence>
<feature type="domain" description="FAD dependent oxidoreductase" evidence="6">
    <location>
        <begin position="12"/>
        <end position="365"/>
    </location>
</feature>
<dbReference type="Gene3D" id="1.10.8.870">
    <property type="entry name" value="Alpha-glycerophosphate oxidase, cap domain"/>
    <property type="match status" value="1"/>
</dbReference>
<dbReference type="NCBIfam" id="NF008899">
    <property type="entry name" value="PRK12266.1"/>
    <property type="match status" value="1"/>
</dbReference>
<dbReference type="PROSITE" id="PS00977">
    <property type="entry name" value="FAD_G3PDH_1"/>
    <property type="match status" value="1"/>
</dbReference>
<dbReference type="InterPro" id="IPR038299">
    <property type="entry name" value="DAO_C_sf"/>
</dbReference>
<dbReference type="InterPro" id="IPR036188">
    <property type="entry name" value="FAD/NAD-bd_sf"/>
</dbReference>
<evidence type="ECO:0000256" key="4">
    <source>
        <dbReference type="ARBA" id="ARBA00022827"/>
    </source>
</evidence>
<dbReference type="GO" id="GO:0046168">
    <property type="term" value="P:glycerol-3-phosphate catabolic process"/>
    <property type="evidence" value="ECO:0007669"/>
    <property type="project" value="TreeGrafter"/>
</dbReference>
<dbReference type="InterPro" id="IPR000447">
    <property type="entry name" value="G3P_DH_FAD-dep"/>
</dbReference>
<name>A0A2H9TB24_9ZZZZ</name>
<evidence type="ECO:0000259" key="6">
    <source>
        <dbReference type="Pfam" id="PF01266"/>
    </source>
</evidence>
<dbReference type="Pfam" id="PF01266">
    <property type="entry name" value="DAO"/>
    <property type="match status" value="1"/>
</dbReference>
<dbReference type="PRINTS" id="PR01001">
    <property type="entry name" value="FADG3PDH"/>
</dbReference>
<protein>
    <submittedName>
        <fullName evidence="8">Aerobic glycerol-3-phosphate dehydrogenase</fullName>
        <ecNumber evidence="8">1.1.5.3</ecNumber>
    </submittedName>
</protein>
<dbReference type="InterPro" id="IPR006076">
    <property type="entry name" value="FAD-dep_OxRdtase"/>
</dbReference>
<proteinExistence type="inferred from homology"/>
<dbReference type="Gene3D" id="6.10.250.1890">
    <property type="match status" value="1"/>
</dbReference>
<dbReference type="PANTHER" id="PTHR11985:SF15">
    <property type="entry name" value="GLYCEROL-3-PHOSPHATE DEHYDROGENASE, MITOCHONDRIAL"/>
    <property type="match status" value="1"/>
</dbReference>
<dbReference type="AlphaFoldDB" id="A0A2H9TB24"/>
<gene>
    <name evidence="8" type="primary">glpD</name>
    <name evidence="8" type="ORF">CI610_00576</name>
</gene>
<dbReference type="Pfam" id="PF16901">
    <property type="entry name" value="DAO_C"/>
    <property type="match status" value="1"/>
</dbReference>
<keyword evidence="4" id="KW-0274">FAD</keyword>
<comment type="cofactor">
    <cofactor evidence="1">
        <name>FAD</name>
        <dbReference type="ChEBI" id="CHEBI:57692"/>
    </cofactor>
</comment>
<dbReference type="EC" id="1.1.5.3" evidence="8"/>
<comment type="similarity">
    <text evidence="2">Belongs to the FAD-dependent glycerol-3-phosphate dehydrogenase family.</text>
</comment>
<dbReference type="SUPFAM" id="SSF51905">
    <property type="entry name" value="FAD/NAD(P)-binding domain"/>
    <property type="match status" value="1"/>
</dbReference>
<dbReference type="NCBIfam" id="NF009906">
    <property type="entry name" value="PRK13369.1"/>
    <property type="match status" value="1"/>
</dbReference>
<keyword evidence="5 8" id="KW-0560">Oxidoreductase</keyword>
<evidence type="ECO:0000259" key="7">
    <source>
        <dbReference type="Pfam" id="PF16901"/>
    </source>
</evidence>
<evidence type="ECO:0000256" key="5">
    <source>
        <dbReference type="ARBA" id="ARBA00023002"/>
    </source>
</evidence>
<dbReference type="PANTHER" id="PTHR11985">
    <property type="entry name" value="GLYCEROL-3-PHOSPHATE DEHYDROGENASE"/>
    <property type="match status" value="1"/>
</dbReference>